<dbReference type="Proteomes" id="UP001202328">
    <property type="component" value="Unassembled WGS sequence"/>
</dbReference>
<dbReference type="AlphaFoldDB" id="A0AAD4T9U0"/>
<accession>A0AAD4T9U0</accession>
<name>A0AAD4T9U0_9MAGN</name>
<dbReference type="EMBL" id="JAJJMB010003142">
    <property type="protein sequence ID" value="KAI3949308.1"/>
    <property type="molecule type" value="Genomic_DNA"/>
</dbReference>
<keyword evidence="2" id="KW-1185">Reference proteome</keyword>
<proteinExistence type="predicted"/>
<comment type="caution">
    <text evidence="1">The sequence shown here is derived from an EMBL/GenBank/DDBJ whole genome shotgun (WGS) entry which is preliminary data.</text>
</comment>
<evidence type="ECO:0000313" key="2">
    <source>
        <dbReference type="Proteomes" id="UP001202328"/>
    </source>
</evidence>
<sequence length="109" mass="12172">MEATALTNHLTSTFSSIHFHPKLLRIICSCYLSQFNRTVTACVSSVNGGVEQTVKDVAPIEKQFPAYPTVMYINKIREIQPHSDNFFPPHFPERPIKPGVLICSPSGNI</sequence>
<evidence type="ECO:0000313" key="1">
    <source>
        <dbReference type="EMBL" id="KAI3949308.1"/>
    </source>
</evidence>
<organism evidence="1 2">
    <name type="scientific">Papaver atlanticum</name>
    <dbReference type="NCBI Taxonomy" id="357466"/>
    <lineage>
        <taxon>Eukaryota</taxon>
        <taxon>Viridiplantae</taxon>
        <taxon>Streptophyta</taxon>
        <taxon>Embryophyta</taxon>
        <taxon>Tracheophyta</taxon>
        <taxon>Spermatophyta</taxon>
        <taxon>Magnoliopsida</taxon>
        <taxon>Ranunculales</taxon>
        <taxon>Papaveraceae</taxon>
        <taxon>Papaveroideae</taxon>
        <taxon>Papaver</taxon>
    </lineage>
</organism>
<protein>
    <submittedName>
        <fullName evidence="1">Uncharacterized protein</fullName>
    </submittedName>
</protein>
<reference evidence="1" key="1">
    <citation type="submission" date="2022-04" db="EMBL/GenBank/DDBJ databases">
        <title>A functionally conserved STORR gene fusion in Papaver species that diverged 16.8 million years ago.</title>
        <authorList>
            <person name="Catania T."/>
        </authorList>
    </citation>
    <scope>NUCLEOTIDE SEQUENCE</scope>
    <source>
        <strain evidence="1">S-188037</strain>
    </source>
</reference>
<gene>
    <name evidence="1" type="ORF">MKW98_023245</name>
</gene>